<evidence type="ECO:0000256" key="6">
    <source>
        <dbReference type="ARBA" id="ARBA00023010"/>
    </source>
</evidence>
<comment type="similarity">
    <text evidence="2">Belongs to the nucleoporin Nup133 family.</text>
</comment>
<evidence type="ECO:0000256" key="8">
    <source>
        <dbReference type="SAM" id="Coils"/>
    </source>
</evidence>
<feature type="coiled-coil region" evidence="8">
    <location>
        <begin position="904"/>
        <end position="931"/>
    </location>
</feature>
<feature type="domain" description="Nucleoporin Nup133/Nup155-like N-terminal" evidence="11">
    <location>
        <begin position="129"/>
        <end position="540"/>
    </location>
</feature>
<dbReference type="RefSeq" id="XP_013326463.1">
    <property type="nucleotide sequence ID" value="XM_013471009.1"/>
</dbReference>
<evidence type="ECO:0000256" key="5">
    <source>
        <dbReference type="ARBA" id="ARBA00022927"/>
    </source>
</evidence>
<evidence type="ECO:0000259" key="11">
    <source>
        <dbReference type="Pfam" id="PF08801"/>
    </source>
</evidence>
<evidence type="ECO:0000256" key="7">
    <source>
        <dbReference type="ARBA" id="ARBA00023242"/>
    </source>
</evidence>
<evidence type="ECO:0000259" key="10">
    <source>
        <dbReference type="Pfam" id="PF03177"/>
    </source>
</evidence>
<dbReference type="STRING" id="1408163.A0A0F4YPT0"/>
<dbReference type="InterPro" id="IPR014908">
    <property type="entry name" value="Nucleoporin_Nup133/Nup155_N"/>
</dbReference>
<comment type="caution">
    <text evidence="12">The sequence shown here is derived from an EMBL/GenBank/DDBJ whole genome shotgun (WGS) entry which is preliminary data.</text>
</comment>
<evidence type="ECO:0000256" key="4">
    <source>
        <dbReference type="ARBA" id="ARBA00022816"/>
    </source>
</evidence>
<dbReference type="InterPro" id="IPR007187">
    <property type="entry name" value="Nucleoporin_Nup133/Nup155_C"/>
</dbReference>
<dbReference type="GO" id="GO:0006606">
    <property type="term" value="P:protein import into nucleus"/>
    <property type="evidence" value="ECO:0007669"/>
    <property type="project" value="TreeGrafter"/>
</dbReference>
<proteinExistence type="inferred from homology"/>
<sequence>MFAPDVTAHTTSSLRNPRRRQRTSSDDSVKFPKAKRQRSALRQDTFDPPDVATLGDGEHVSESSQQSASVEESGITSSEDVFQRQLTLRGPKKTEKSGDNVDGTVILVAISLLITLSLKQIFTKIGCPGPFRSSFATDQGYALVLTGLHAIIWPYATLSSSSATDILSITIPECCRSTTEMPLLGTLVSNTTTSGAPGLMVVAPHTGKIIYWETASNAAVLGMTRQRQNGLQGTIPGLLSGEHATDIINAEPSGIMVTLSSGRVAHVTVRDPQGKPTVSVSFLRSAPRLGHAGLLDGIKSVLGSYSWRKNVAAVRAGESSQRGQRDIIIASTAGLFEIWDTHWNNVNVLRTQIDLRRDICEALRQDHSGDSCEHDLRILDFNVVSGEQSILSQSGQAGCQETFLFCLVLLTQETGQRRIAVVRSTLSGSKIHIVSTHEVENPNFSQDITAKKPRLHVPKPWDTAFIVLGQTIILISLTKATESPSAQLLDSNLFSRPFQDRLQFRNEEKYEILGSGSEDQTLEHKHPACLVMVRGFGLIRIAVLPRQNLDNDLELSRVTAKQKLEQAIFYGTMSDNPLDFDSESGITFPPEELEEAALNICKELLQSNSRFISSTALSLDQHLRLRAKAVNDLACQLIRRRIPLSRRARWELLWSAEKLAAHRAMWKVEEELRRKKEGSPTFLSRVLSLMNDKFKTKFQRVNEGENDHVRHWFINDTYRMEHVIPWIFNAIRDSKGGTTRLGAQFSEQIFQASELSLAILETAFRFREDNAVLYGLGEELLEDGVLLSSYEGLPEFWTSQNMVYAETEHLLDLELDSCRSWMQQTVSRLENPDPLILDQIARNSFRRLRVFGKMHRERVQWLSAQDEPKLLDERLSIEESHKNQRKWQLFKMAGIGQLQGAISLAEQFRDMDALVELMVELQDQIKDQKVMRNASPGSPTVVIDDMNAFGQRISGYFDKFGESWADAFFSRQIIVGQPGMLLSMREYQPHLTRFLRKFPSYARLAWINEVIGEDDYQAASQALQRLALDQETNLWDKRVEISLAKLTRLAAWEKNGRPQDANGQDDIRRLDDFAEIGAIQELVYEHILPALHGAIDQKAGLELAMDHFGKQIVSNRPALRELLEDALARLIDRKALGIDQLIDLLTLMDPVHFLEGEESGLLGREFHLALRILRLSGYADTDPTYHDVLQKMIWRRCMIRDNWETIGKTELRLDAELESCVRDTALFRTLTECTAEGNNPRVCKSKIYGTDDDFTEFLEGEIEKPLYTRHRPSQILGCCFDNVLQARFRPEQWPHVLRDLSLEDEILRRYVEKGKLEVWFNDLLTFASSNTPEDGNIVLNIWGPIG</sequence>
<dbReference type="Pfam" id="PF08801">
    <property type="entry name" value="Nucleoporin_N"/>
    <property type="match status" value="1"/>
</dbReference>
<reference evidence="12 13" key="1">
    <citation type="submission" date="2015-04" db="EMBL/GenBank/DDBJ databases">
        <authorList>
            <person name="Heijne W.H."/>
            <person name="Fedorova N.D."/>
            <person name="Nierman W.C."/>
            <person name="Vollebregt A.W."/>
            <person name="Zhao Z."/>
            <person name="Wu L."/>
            <person name="Kumar M."/>
            <person name="Stam H."/>
            <person name="van den Berg M.A."/>
            <person name="Pel H.J."/>
        </authorList>
    </citation>
    <scope>NUCLEOTIDE SEQUENCE [LARGE SCALE GENOMIC DNA]</scope>
    <source>
        <strain evidence="12 13">CBS 393.64</strain>
    </source>
</reference>
<evidence type="ECO:0000313" key="13">
    <source>
        <dbReference type="Proteomes" id="UP000053958"/>
    </source>
</evidence>
<dbReference type="Gene3D" id="1.20.58.1380">
    <property type="match status" value="1"/>
</dbReference>
<dbReference type="EMBL" id="LASV01000310">
    <property type="protein sequence ID" value="KKA19851.1"/>
    <property type="molecule type" value="Genomic_DNA"/>
</dbReference>
<gene>
    <name evidence="12" type="ORF">T310_6148</name>
</gene>
<evidence type="ECO:0000256" key="3">
    <source>
        <dbReference type="ARBA" id="ARBA00022448"/>
    </source>
</evidence>
<accession>A0A0F4YPT0</accession>
<dbReference type="GO" id="GO:0031080">
    <property type="term" value="C:nuclear pore outer ring"/>
    <property type="evidence" value="ECO:0007669"/>
    <property type="project" value="TreeGrafter"/>
</dbReference>
<evidence type="ECO:0000256" key="2">
    <source>
        <dbReference type="ARBA" id="ARBA00005569"/>
    </source>
</evidence>
<dbReference type="PANTHER" id="PTHR13405">
    <property type="entry name" value="NUCLEAR PORE COMPLEX PROTEIN NUP133"/>
    <property type="match status" value="1"/>
</dbReference>
<evidence type="ECO:0000313" key="12">
    <source>
        <dbReference type="EMBL" id="KKA19851.1"/>
    </source>
</evidence>
<dbReference type="PANTHER" id="PTHR13405:SF11">
    <property type="entry name" value="NUCLEAR PORE COMPLEX PROTEIN NUP133"/>
    <property type="match status" value="1"/>
</dbReference>
<evidence type="ECO:0000256" key="9">
    <source>
        <dbReference type="SAM" id="MobiDB-lite"/>
    </source>
</evidence>
<dbReference type="SUPFAM" id="SSF117289">
    <property type="entry name" value="Nucleoporin domain"/>
    <property type="match status" value="1"/>
</dbReference>
<dbReference type="GO" id="GO:0016973">
    <property type="term" value="P:poly(A)+ mRNA export from nucleus"/>
    <property type="evidence" value="ECO:0007669"/>
    <property type="project" value="TreeGrafter"/>
</dbReference>
<name>A0A0F4YPT0_RASE3</name>
<keyword evidence="6" id="KW-0811">Translocation</keyword>
<keyword evidence="8" id="KW-0175">Coiled coil</keyword>
<dbReference type="InterPro" id="IPR037624">
    <property type="entry name" value="Nup133-like"/>
</dbReference>
<dbReference type="InterPro" id="IPR015943">
    <property type="entry name" value="WD40/YVTN_repeat-like_dom_sf"/>
</dbReference>
<dbReference type="OrthoDB" id="103454at2759"/>
<dbReference type="Proteomes" id="UP000053958">
    <property type="component" value="Unassembled WGS sequence"/>
</dbReference>
<comment type="subcellular location">
    <subcellularLocation>
        <location evidence="1">Nucleus envelope</location>
    </subcellularLocation>
</comment>
<dbReference type="GO" id="GO:0017056">
    <property type="term" value="F:structural constituent of nuclear pore"/>
    <property type="evidence" value="ECO:0007669"/>
    <property type="project" value="InterPro"/>
</dbReference>
<feature type="region of interest" description="Disordered" evidence="9">
    <location>
        <begin position="1"/>
        <end position="82"/>
    </location>
</feature>
<protein>
    <submittedName>
        <fullName evidence="12">Nuclear pore complex subunit Nup133</fullName>
    </submittedName>
</protein>
<keyword evidence="3" id="KW-0813">Transport</keyword>
<keyword evidence="5" id="KW-0653">Protein transport</keyword>
<dbReference type="GeneID" id="25318460"/>
<dbReference type="Pfam" id="PF03177">
    <property type="entry name" value="Nucleoporin_C"/>
    <property type="match status" value="1"/>
</dbReference>
<keyword evidence="13" id="KW-1185">Reference proteome</keyword>
<dbReference type="Gene3D" id="2.130.10.10">
    <property type="entry name" value="YVTN repeat-like/Quinoprotein amine dehydrogenase"/>
    <property type="match status" value="1"/>
</dbReference>
<keyword evidence="7" id="KW-0539">Nucleus</keyword>
<evidence type="ECO:0000256" key="1">
    <source>
        <dbReference type="ARBA" id="ARBA00004259"/>
    </source>
</evidence>
<keyword evidence="4" id="KW-0509">mRNA transport</keyword>
<organism evidence="12 13">
    <name type="scientific">Rasamsonia emersonii (strain ATCC 16479 / CBS 393.64 / IMI 116815)</name>
    <dbReference type="NCBI Taxonomy" id="1408163"/>
    <lineage>
        <taxon>Eukaryota</taxon>
        <taxon>Fungi</taxon>
        <taxon>Dikarya</taxon>
        <taxon>Ascomycota</taxon>
        <taxon>Pezizomycotina</taxon>
        <taxon>Eurotiomycetes</taxon>
        <taxon>Eurotiomycetidae</taxon>
        <taxon>Eurotiales</taxon>
        <taxon>Trichocomaceae</taxon>
        <taxon>Rasamsonia</taxon>
    </lineage>
</organism>
<feature type="domain" description="Nucleoporin Nup133/Nup155-like C-terminal" evidence="10">
    <location>
        <begin position="652"/>
        <end position="1321"/>
    </location>
</feature>
<feature type="compositionally biased region" description="Low complexity" evidence="9">
    <location>
        <begin position="62"/>
        <end position="73"/>
    </location>
</feature>
<dbReference type="GO" id="GO:0000972">
    <property type="term" value="P:transcription-dependent tethering of RNA polymerase II gene DNA at nuclear periphery"/>
    <property type="evidence" value="ECO:0007669"/>
    <property type="project" value="TreeGrafter"/>
</dbReference>